<keyword evidence="4" id="KW-0233">DNA recombination</keyword>
<dbReference type="PANTHER" id="PTHR10224">
    <property type="entry name" value="ES1 PROTEIN HOMOLOG, MITOCHONDRIAL"/>
    <property type="match status" value="1"/>
</dbReference>
<feature type="domain" description="Resolvase/invertase-type recombinase catalytic" evidence="5">
    <location>
        <begin position="6"/>
        <end position="142"/>
    </location>
</feature>
<evidence type="ECO:0000259" key="5">
    <source>
        <dbReference type="PROSITE" id="PS51736"/>
    </source>
</evidence>
<dbReference type="SMART" id="SM00857">
    <property type="entry name" value="Resolvase"/>
    <property type="match status" value="1"/>
</dbReference>
<keyword evidence="3" id="KW-0238">DNA-binding</keyword>
<keyword evidence="7" id="KW-1185">Reference proteome</keyword>
<accession>A0A9Q0S4A5</accession>
<dbReference type="PROSITE" id="PS00398">
    <property type="entry name" value="RECOMBINASES_2"/>
    <property type="match status" value="1"/>
</dbReference>
<dbReference type="AlphaFoldDB" id="A0A9Q0S4A5"/>
<sequence>MRQMSKLVGYARVSTNEQDLQLQLDALIKIGCHKDTIFTDKISGTKAERPGLEKCLEKLQNGDTLIVWRLDRLGRSMHHLVLLIESLRQKGISFKSICDGAIDTTTASGELIFNIFSSLAQFERRLIQERTKAGLEAARSRGKNGGRKKIEDTTPKVLMAKKMHKSHGMSINDICKTLKISRASCYRKNIMVKVAVVISGCGHLDGAEIFETVFTLLELDKHQTEVKIFAPNIEQQKVVNHLTQEKMDEKRNVLVESARIARGQIQNLSELQVQNFDAIILPGGFGAALNLSDLAINNEKAKVITDLKKIIIQFHQATKPIGAICITPALLALALKEHVNITITLGNKNDLIQKLSATEATCLADKIVVDEKNKLVTTPAFMLNASLSQIHVGISLLVAKVINMCSKT</sequence>
<comment type="similarity">
    <text evidence="1">Belongs to the site-specific recombinase resolvase family.</text>
</comment>
<dbReference type="InterPro" id="IPR006118">
    <property type="entry name" value="Recombinase_CS"/>
</dbReference>
<dbReference type="OrthoDB" id="6968708at2759"/>
<dbReference type="Pfam" id="PF01965">
    <property type="entry name" value="DJ-1_PfpI"/>
    <property type="match status" value="1"/>
</dbReference>
<dbReference type="NCBIfam" id="NF008747">
    <property type="entry name" value="PRK11780.1"/>
    <property type="match status" value="1"/>
</dbReference>
<dbReference type="InterPro" id="IPR036162">
    <property type="entry name" value="Resolvase-like_N_sf"/>
</dbReference>
<dbReference type="InterPro" id="IPR006119">
    <property type="entry name" value="Resolv_N"/>
</dbReference>
<dbReference type="SUPFAM" id="SSF53041">
    <property type="entry name" value="Resolvase-like"/>
    <property type="match status" value="1"/>
</dbReference>
<keyword evidence="2" id="KW-0229">DNA integration</keyword>
<name>A0A9Q0S4A5_9DIPT</name>
<dbReference type="Proteomes" id="UP001151699">
    <property type="component" value="Chromosome A"/>
</dbReference>
<dbReference type="CDD" id="cd03133">
    <property type="entry name" value="GATase1_ES1"/>
    <property type="match status" value="1"/>
</dbReference>
<protein>
    <submittedName>
        <fullName evidence="6">Glyoxalase ElbB</fullName>
    </submittedName>
</protein>
<reference evidence="6" key="1">
    <citation type="submission" date="2022-07" db="EMBL/GenBank/DDBJ databases">
        <authorList>
            <person name="Trinca V."/>
            <person name="Uliana J.V.C."/>
            <person name="Torres T.T."/>
            <person name="Ward R.J."/>
            <person name="Monesi N."/>
        </authorList>
    </citation>
    <scope>NUCLEOTIDE SEQUENCE</scope>
    <source>
        <strain evidence="6">HSMRA1968</strain>
        <tissue evidence="6">Whole embryos</tissue>
    </source>
</reference>
<evidence type="ECO:0000313" key="7">
    <source>
        <dbReference type="Proteomes" id="UP001151699"/>
    </source>
</evidence>
<dbReference type="InterPro" id="IPR029062">
    <property type="entry name" value="Class_I_gatase-like"/>
</dbReference>
<dbReference type="CDD" id="cd03768">
    <property type="entry name" value="SR_ResInv"/>
    <property type="match status" value="1"/>
</dbReference>
<dbReference type="GO" id="GO:0015074">
    <property type="term" value="P:DNA integration"/>
    <property type="evidence" value="ECO:0007669"/>
    <property type="project" value="UniProtKB-KW"/>
</dbReference>
<organism evidence="6 7">
    <name type="scientific">Pseudolycoriella hygida</name>
    <dbReference type="NCBI Taxonomy" id="35572"/>
    <lineage>
        <taxon>Eukaryota</taxon>
        <taxon>Metazoa</taxon>
        <taxon>Ecdysozoa</taxon>
        <taxon>Arthropoda</taxon>
        <taxon>Hexapoda</taxon>
        <taxon>Insecta</taxon>
        <taxon>Pterygota</taxon>
        <taxon>Neoptera</taxon>
        <taxon>Endopterygota</taxon>
        <taxon>Diptera</taxon>
        <taxon>Nematocera</taxon>
        <taxon>Sciaroidea</taxon>
        <taxon>Sciaridae</taxon>
        <taxon>Pseudolycoriella</taxon>
    </lineage>
</organism>
<dbReference type="Pfam" id="PF00239">
    <property type="entry name" value="Resolvase"/>
    <property type="match status" value="1"/>
</dbReference>
<evidence type="ECO:0000313" key="6">
    <source>
        <dbReference type="EMBL" id="KAJ6644932.1"/>
    </source>
</evidence>
<dbReference type="EMBL" id="WJQU01000001">
    <property type="protein sequence ID" value="KAJ6644932.1"/>
    <property type="molecule type" value="Genomic_DNA"/>
</dbReference>
<comment type="caution">
    <text evidence="6">The sequence shown here is derived from an EMBL/GenBank/DDBJ whole genome shotgun (WGS) entry which is preliminary data.</text>
</comment>
<evidence type="ECO:0000256" key="3">
    <source>
        <dbReference type="ARBA" id="ARBA00023125"/>
    </source>
</evidence>
<dbReference type="FunFam" id="3.40.50.1390:FF:000001">
    <property type="entry name" value="DNA recombinase"/>
    <property type="match status" value="1"/>
</dbReference>
<dbReference type="Gene3D" id="3.40.50.880">
    <property type="match status" value="1"/>
</dbReference>
<dbReference type="PANTHER" id="PTHR10224:SF12">
    <property type="entry name" value="GLYOXALASE ELBB"/>
    <property type="match status" value="1"/>
</dbReference>
<gene>
    <name evidence="6" type="primary">elbB_1</name>
    <name evidence="6" type="ORF">Bhyg_00127</name>
</gene>
<dbReference type="SUPFAM" id="SSF52317">
    <property type="entry name" value="Class I glutamine amidotransferase-like"/>
    <property type="match status" value="1"/>
</dbReference>
<dbReference type="InterPro" id="IPR002818">
    <property type="entry name" value="DJ-1/PfpI"/>
</dbReference>
<dbReference type="Gene3D" id="3.40.50.1390">
    <property type="entry name" value="Resolvase, N-terminal catalytic domain"/>
    <property type="match status" value="1"/>
</dbReference>
<evidence type="ECO:0000256" key="1">
    <source>
        <dbReference type="ARBA" id="ARBA00009913"/>
    </source>
</evidence>
<dbReference type="GO" id="GO:0000150">
    <property type="term" value="F:DNA strand exchange activity"/>
    <property type="evidence" value="ECO:0007669"/>
    <property type="project" value="InterPro"/>
</dbReference>
<evidence type="ECO:0000256" key="4">
    <source>
        <dbReference type="ARBA" id="ARBA00023172"/>
    </source>
</evidence>
<dbReference type="GO" id="GO:0003677">
    <property type="term" value="F:DNA binding"/>
    <property type="evidence" value="ECO:0007669"/>
    <property type="project" value="UniProtKB-KW"/>
</dbReference>
<evidence type="ECO:0000256" key="2">
    <source>
        <dbReference type="ARBA" id="ARBA00022908"/>
    </source>
</evidence>
<proteinExistence type="inferred from homology"/>
<dbReference type="PROSITE" id="PS51736">
    <property type="entry name" value="RECOMBINASES_3"/>
    <property type="match status" value="1"/>
</dbReference>
<dbReference type="PROSITE" id="PS00397">
    <property type="entry name" value="RECOMBINASES_1"/>
    <property type="match status" value="1"/>
</dbReference>